<evidence type="ECO:0000256" key="1">
    <source>
        <dbReference type="ARBA" id="ARBA00004611"/>
    </source>
</evidence>
<feature type="coiled-coil region" evidence="12">
    <location>
        <begin position="404"/>
        <end position="438"/>
    </location>
</feature>
<dbReference type="GO" id="GO:0015630">
    <property type="term" value="C:microtubule cytoskeleton"/>
    <property type="evidence" value="ECO:0007669"/>
    <property type="project" value="UniProtKB-UniRule"/>
</dbReference>
<evidence type="ECO:0000256" key="2">
    <source>
        <dbReference type="ARBA" id="ARBA00007209"/>
    </source>
</evidence>
<comment type="function">
    <text evidence="9">Microtubule inner protein (MIP) part of the dynein-decorated doublet microtubules (DMTs) in cilia and flagellar axoneme. Forms filamentous polymers in the walls of ciliary and flagellar microtubules.</text>
</comment>
<accession>A0AAW1CD45</accession>
<comment type="similarity">
    <text evidence="2 11">Belongs to the tektin family.</text>
</comment>
<dbReference type="Proteomes" id="UP001474421">
    <property type="component" value="Unassembled WGS sequence"/>
</dbReference>
<evidence type="ECO:0000256" key="3">
    <source>
        <dbReference type="ARBA" id="ARBA00022490"/>
    </source>
</evidence>
<keyword evidence="4 11" id="KW-0282">Flagellum</keyword>
<dbReference type="PANTHER" id="PTHR19960:SF25">
    <property type="entry name" value="TEKTIN-1"/>
    <property type="match status" value="1"/>
</dbReference>
<sequence length="465" mass="54204">MRILDGTRLERVILEAFALEASPYFHGNRFVVSAFPLSYAPIRTRERRSCCRDHRQRGLLDAIMAKLIQAPPKFLPPEWHIANKVQYSSAEAQRSRSERLVDESQRLVDEIERTTQKSQSDVNKRIEQRLEEIKFWKQQLDDKLDQIVKETEVLLSFKTRLEKALEGCKEPLFTAQECLLNRERRVGIDLVHDEVERELIKEVEVFQGVVALLERTLEQTDEQLRLNRTAKYNLEQDLKDKFTAFTIDNYCSNLTNNSTDIGYAQNVVKVEDNSVSPEQWMDFSNTNVEKADKQRNNSLALRALIDSILSQTASDMRKQNRTVNIAFQNRVKETKDAKNKLEMHLAKVMEEINSQTKNIDALKKAILDKEGPVKVAQTRLDTRTHRPNVELCRDMVQYRLMSEVQEICHNIQRLKDTLAQAEIELKGLHRRQLSLEEEIEVKANTLYIDEVLCMQMRESISINKF</sequence>
<evidence type="ECO:0000256" key="10">
    <source>
        <dbReference type="ARBA" id="ARBA00046435"/>
    </source>
</evidence>
<dbReference type="PANTHER" id="PTHR19960">
    <property type="entry name" value="TEKTIN"/>
    <property type="match status" value="1"/>
</dbReference>
<dbReference type="PRINTS" id="PR00511">
    <property type="entry name" value="TEKTIN"/>
</dbReference>
<dbReference type="AlphaFoldDB" id="A0AAW1CD45"/>
<evidence type="ECO:0000256" key="12">
    <source>
        <dbReference type="SAM" id="Coils"/>
    </source>
</evidence>
<evidence type="ECO:0000256" key="5">
    <source>
        <dbReference type="ARBA" id="ARBA00023054"/>
    </source>
</evidence>
<evidence type="ECO:0000256" key="6">
    <source>
        <dbReference type="ARBA" id="ARBA00023069"/>
    </source>
</evidence>
<feature type="coiled-coil region" evidence="12">
    <location>
        <begin position="331"/>
        <end position="365"/>
    </location>
</feature>
<dbReference type="GO" id="GO:0005930">
    <property type="term" value="C:axoneme"/>
    <property type="evidence" value="ECO:0007669"/>
    <property type="project" value="UniProtKB-SubCell"/>
</dbReference>
<keyword evidence="3" id="KW-0963">Cytoplasm</keyword>
<dbReference type="InterPro" id="IPR048256">
    <property type="entry name" value="Tektin-like"/>
</dbReference>
<evidence type="ECO:0000256" key="8">
    <source>
        <dbReference type="ARBA" id="ARBA00023273"/>
    </source>
</evidence>
<evidence type="ECO:0000256" key="11">
    <source>
        <dbReference type="RuleBase" id="RU367040"/>
    </source>
</evidence>
<keyword evidence="5 12" id="KW-0175">Coiled coil</keyword>
<evidence type="ECO:0000256" key="7">
    <source>
        <dbReference type="ARBA" id="ARBA00023212"/>
    </source>
</evidence>
<comment type="subunit">
    <text evidence="10">Microtubule inner protein component of sperm flagellar doublet microtubules.</text>
</comment>
<dbReference type="InterPro" id="IPR000435">
    <property type="entry name" value="Tektins"/>
</dbReference>
<comment type="caution">
    <text evidence="13">The sequence shown here is derived from an EMBL/GenBank/DDBJ whole genome shotgun (WGS) entry which is preliminary data.</text>
</comment>
<evidence type="ECO:0000313" key="13">
    <source>
        <dbReference type="EMBL" id="KAK9412327.1"/>
    </source>
</evidence>
<evidence type="ECO:0000256" key="9">
    <source>
        <dbReference type="ARBA" id="ARBA00045224"/>
    </source>
</evidence>
<dbReference type="GO" id="GO:0060294">
    <property type="term" value="P:cilium movement involved in cell motility"/>
    <property type="evidence" value="ECO:0007669"/>
    <property type="project" value="UniProtKB-UniRule"/>
</dbReference>
<keyword evidence="7" id="KW-0206">Cytoskeleton</keyword>
<reference evidence="13 14" key="1">
    <citation type="journal article" date="2024" name="Proc. Natl. Acad. Sci. U.S.A.">
        <title>The genetic regulatory architecture and epigenomic basis for age-related changes in rattlesnake venom.</title>
        <authorList>
            <person name="Hogan M.P."/>
            <person name="Holding M.L."/>
            <person name="Nystrom G.S."/>
            <person name="Colston T.J."/>
            <person name="Bartlett D.A."/>
            <person name="Mason A.J."/>
            <person name="Ellsworth S.A."/>
            <person name="Rautsaw R.M."/>
            <person name="Lawrence K.C."/>
            <person name="Strickland J.L."/>
            <person name="He B."/>
            <person name="Fraser P."/>
            <person name="Margres M.J."/>
            <person name="Gilbert D.M."/>
            <person name="Gibbs H.L."/>
            <person name="Parkinson C.L."/>
            <person name="Rokyta D.R."/>
        </authorList>
    </citation>
    <scope>NUCLEOTIDE SEQUENCE [LARGE SCALE GENOMIC DNA]</scope>
    <source>
        <strain evidence="13">DRR0105</strain>
    </source>
</reference>
<keyword evidence="6 11" id="KW-0969">Cilium</keyword>
<protein>
    <recommendedName>
        <fullName evidence="11">Tektin</fullName>
    </recommendedName>
</protein>
<dbReference type="Pfam" id="PF03148">
    <property type="entry name" value="Tektin"/>
    <property type="match status" value="1"/>
</dbReference>
<evidence type="ECO:0000313" key="14">
    <source>
        <dbReference type="Proteomes" id="UP001474421"/>
    </source>
</evidence>
<dbReference type="GO" id="GO:0060271">
    <property type="term" value="P:cilium assembly"/>
    <property type="evidence" value="ECO:0007669"/>
    <property type="project" value="UniProtKB-UniRule"/>
</dbReference>
<dbReference type="GO" id="GO:0005634">
    <property type="term" value="C:nucleus"/>
    <property type="evidence" value="ECO:0007669"/>
    <property type="project" value="TreeGrafter"/>
</dbReference>
<keyword evidence="8 11" id="KW-0966">Cell projection</keyword>
<organism evidence="13 14">
    <name type="scientific">Crotalus adamanteus</name>
    <name type="common">Eastern diamondback rattlesnake</name>
    <dbReference type="NCBI Taxonomy" id="8729"/>
    <lineage>
        <taxon>Eukaryota</taxon>
        <taxon>Metazoa</taxon>
        <taxon>Chordata</taxon>
        <taxon>Craniata</taxon>
        <taxon>Vertebrata</taxon>
        <taxon>Euteleostomi</taxon>
        <taxon>Lepidosauria</taxon>
        <taxon>Squamata</taxon>
        <taxon>Bifurcata</taxon>
        <taxon>Unidentata</taxon>
        <taxon>Episquamata</taxon>
        <taxon>Toxicofera</taxon>
        <taxon>Serpentes</taxon>
        <taxon>Colubroidea</taxon>
        <taxon>Viperidae</taxon>
        <taxon>Crotalinae</taxon>
        <taxon>Crotalus</taxon>
    </lineage>
</organism>
<comment type="subcellular location">
    <subcellularLocation>
        <location evidence="11">Cytoplasm</location>
        <location evidence="11">Cytoskeleton</location>
        <location evidence="11">Cilium axoneme</location>
    </subcellularLocation>
    <subcellularLocation>
        <location evidence="1">Cytoplasm</location>
        <location evidence="1">Cytoskeleton</location>
        <location evidence="1">Flagellum axoneme</location>
    </subcellularLocation>
</comment>
<keyword evidence="14" id="KW-1185">Reference proteome</keyword>
<dbReference type="EMBL" id="JAOTOJ010000001">
    <property type="protein sequence ID" value="KAK9412327.1"/>
    <property type="molecule type" value="Genomic_DNA"/>
</dbReference>
<name>A0AAW1CD45_CROAD</name>
<proteinExistence type="inferred from homology"/>
<gene>
    <name evidence="13" type="ORF">NXF25_003502</name>
</gene>
<evidence type="ECO:0000256" key="4">
    <source>
        <dbReference type="ARBA" id="ARBA00022846"/>
    </source>
</evidence>